<evidence type="ECO:0000313" key="1">
    <source>
        <dbReference type="EMBL" id="AFP85232.1"/>
    </source>
</evidence>
<name>J3TFX5_9ENTR</name>
<sequence>MCCDVHVARTMLFSAEHDFILTSRSLGILTGEICRKLTGVIDAYFAILQSSRTSEYSYRK</sequence>
<organism evidence="1 2">
    <name type="scientific">secondary endosymbiont of Ctenarytaina eucalypti</name>
    <dbReference type="NCBI Taxonomy" id="1199245"/>
    <lineage>
        <taxon>Bacteria</taxon>
        <taxon>Pseudomonadati</taxon>
        <taxon>Pseudomonadota</taxon>
        <taxon>Gammaproteobacteria</taxon>
        <taxon>Enterobacterales</taxon>
        <taxon>Enterobacteriaceae</taxon>
        <taxon>aphid secondary symbionts</taxon>
    </lineage>
</organism>
<gene>
    <name evidence="1" type="ORF">A359_08660</name>
</gene>
<evidence type="ECO:0000313" key="2">
    <source>
        <dbReference type="Proteomes" id="UP000003936"/>
    </source>
</evidence>
<accession>J3TFX5</accession>
<keyword evidence="2" id="KW-1185">Reference proteome</keyword>
<dbReference type="AlphaFoldDB" id="J3TFX5"/>
<proteinExistence type="predicted"/>
<reference evidence="1 2" key="1">
    <citation type="journal article" date="2012" name="Mol. Biol. Evol.">
        <title>Genome reduction and co-evolution between the primary and secondary bacterial symbionts of psyllids.</title>
        <authorList>
            <person name="Sloan D.B."/>
            <person name="Moran N.A."/>
        </authorList>
    </citation>
    <scope>NUCLEOTIDE SEQUENCE [LARGE SCALE GENOMIC DNA]</scope>
    <source>
        <strain evidence="1">Ceuc_S</strain>
    </source>
</reference>
<dbReference type="KEGG" id="sect:A359_08660"/>
<dbReference type="EMBL" id="CP003546">
    <property type="protein sequence ID" value="AFP85232.1"/>
    <property type="molecule type" value="Genomic_DNA"/>
</dbReference>
<dbReference type="HOGENOM" id="CLU_2939192_0_0_6"/>
<dbReference type="Proteomes" id="UP000003936">
    <property type="component" value="Chromosome"/>
</dbReference>
<protein>
    <submittedName>
        <fullName evidence="1">Uncharacterized protein</fullName>
    </submittedName>
</protein>